<evidence type="ECO:0000313" key="6">
    <source>
        <dbReference type="Proteomes" id="UP000588098"/>
    </source>
</evidence>
<evidence type="ECO:0000256" key="1">
    <source>
        <dbReference type="ARBA" id="ARBA00022676"/>
    </source>
</evidence>
<evidence type="ECO:0000256" key="3">
    <source>
        <dbReference type="SAM" id="MobiDB-lite"/>
    </source>
</evidence>
<dbReference type="Proteomes" id="UP000588098">
    <property type="component" value="Unassembled WGS sequence"/>
</dbReference>
<organism evidence="5 6">
    <name type="scientific">Streptomyces zagrosensis</name>
    <dbReference type="NCBI Taxonomy" id="1042984"/>
    <lineage>
        <taxon>Bacteria</taxon>
        <taxon>Bacillati</taxon>
        <taxon>Actinomycetota</taxon>
        <taxon>Actinomycetes</taxon>
        <taxon>Kitasatosporales</taxon>
        <taxon>Streptomycetaceae</taxon>
        <taxon>Streptomyces</taxon>
    </lineage>
</organism>
<dbReference type="AlphaFoldDB" id="A0A7W9Q9Z0"/>
<proteinExistence type="predicted"/>
<dbReference type="CDD" id="cd03801">
    <property type="entry name" value="GT4_PimA-like"/>
    <property type="match status" value="1"/>
</dbReference>
<gene>
    <name evidence="5" type="ORF">FHS42_003431</name>
</gene>
<keyword evidence="1" id="KW-0328">Glycosyltransferase</keyword>
<dbReference type="SUPFAM" id="SSF53756">
    <property type="entry name" value="UDP-Glycosyltransferase/glycogen phosphorylase"/>
    <property type="match status" value="1"/>
</dbReference>
<reference evidence="5 6" key="1">
    <citation type="submission" date="2020-08" db="EMBL/GenBank/DDBJ databases">
        <title>Genomic Encyclopedia of Type Strains, Phase III (KMG-III): the genomes of soil and plant-associated and newly described type strains.</title>
        <authorList>
            <person name="Whitman W."/>
        </authorList>
    </citation>
    <scope>NUCLEOTIDE SEQUENCE [LARGE SCALE GENOMIC DNA]</scope>
    <source>
        <strain evidence="5 6">CECT 8305</strain>
    </source>
</reference>
<feature type="region of interest" description="Disordered" evidence="3">
    <location>
        <begin position="451"/>
        <end position="470"/>
    </location>
</feature>
<evidence type="ECO:0000313" key="5">
    <source>
        <dbReference type="EMBL" id="MBB5936356.1"/>
    </source>
</evidence>
<feature type="compositionally biased region" description="Basic residues" evidence="3">
    <location>
        <begin position="581"/>
        <end position="594"/>
    </location>
</feature>
<dbReference type="GO" id="GO:1901137">
    <property type="term" value="P:carbohydrate derivative biosynthetic process"/>
    <property type="evidence" value="ECO:0007669"/>
    <property type="project" value="UniProtKB-ARBA"/>
</dbReference>
<feature type="compositionally biased region" description="Basic and acidic residues" evidence="3">
    <location>
        <begin position="9"/>
        <end position="18"/>
    </location>
</feature>
<accession>A0A7W9Q9Z0</accession>
<dbReference type="Pfam" id="PF13439">
    <property type="entry name" value="Glyco_transf_4"/>
    <property type="match status" value="1"/>
</dbReference>
<feature type="domain" description="Glycosyltransferase subfamily 4-like N-terminal" evidence="4">
    <location>
        <begin position="72"/>
        <end position="231"/>
    </location>
</feature>
<evidence type="ECO:0000259" key="4">
    <source>
        <dbReference type="Pfam" id="PF13439"/>
    </source>
</evidence>
<keyword evidence="2 5" id="KW-0808">Transferase</keyword>
<feature type="compositionally biased region" description="Gly residues" evidence="3">
    <location>
        <begin position="557"/>
        <end position="580"/>
    </location>
</feature>
<feature type="compositionally biased region" description="Basic residues" evidence="3">
    <location>
        <begin position="533"/>
        <end position="555"/>
    </location>
</feature>
<dbReference type="PANTHER" id="PTHR45947:SF3">
    <property type="entry name" value="SULFOQUINOVOSYL TRANSFERASE SQD2"/>
    <property type="match status" value="1"/>
</dbReference>
<protein>
    <submittedName>
        <fullName evidence="5">Glycosyltransferase involved in cell wall biosynthesis</fullName>
    </submittedName>
</protein>
<feature type="region of interest" description="Disordered" evidence="3">
    <location>
        <begin position="1"/>
        <end position="54"/>
    </location>
</feature>
<dbReference type="GO" id="GO:0016758">
    <property type="term" value="F:hexosyltransferase activity"/>
    <property type="evidence" value="ECO:0007669"/>
    <property type="project" value="TreeGrafter"/>
</dbReference>
<keyword evidence="6" id="KW-1185">Reference proteome</keyword>
<dbReference type="InterPro" id="IPR050194">
    <property type="entry name" value="Glycosyltransferase_grp1"/>
</dbReference>
<name>A0A7W9Q9Z0_9ACTN</name>
<dbReference type="Gene3D" id="3.40.50.2000">
    <property type="entry name" value="Glycogen Phosphorylase B"/>
    <property type="match status" value="2"/>
</dbReference>
<sequence length="606" mass="63284">MPQDNCSPQDDRAPRDTRTPQNHRSPQDGATPERGGRGPVLRRCGAPRGEHLPGACTGSPLTVLHVSQPVSGGVARVVTDLVRGQLADGLRPVVACPPGGTLGAAATEAGAEVLCWSARRAPGPGLPAETARLARIIRALGPDLVHTHSAKAGLAGRLAVRGRVPTLHQPHAWSFDASDGALHELAVRWERYAARWAARLVCVSEDERRRGVEAGIAAGWEVVRNGVDTHRFAPADAAARRAARTRLPALRGVPDTAPLLVCVGRLCRQKGQDVLLDAWPRIAAGVPGARLVLVGEGPAQHALRAAAPSDVIFAGATCDPARWYAAADLVVLPSRWEGMALAPLEAMACGRPVVLTEVSGARESLPPGHAPRCLVPPAAPGALAHAVTALLANPRLCALLGAEASCHARERHDVRRVVAALTRLYGEVIGPSPAAAPQQCGRCAATGLSDAGDAGDAGEPSRVGEVSNADPLGAGGAETVARHLLRPLLWLRSAQLAARAALARIVRTRMPGLLAWRSWLRGRLPGLAAGDRRRGRGRGGRGGRGRNRGGCRSRSGRGTGVTPGAGAEGGRLGGRGVGGHAGRRRRCAVRRGRTVTRLPWSPRQDR</sequence>
<evidence type="ECO:0000256" key="2">
    <source>
        <dbReference type="ARBA" id="ARBA00022679"/>
    </source>
</evidence>
<dbReference type="Pfam" id="PF13692">
    <property type="entry name" value="Glyco_trans_1_4"/>
    <property type="match status" value="1"/>
</dbReference>
<feature type="region of interest" description="Disordered" evidence="3">
    <location>
        <begin position="527"/>
        <end position="606"/>
    </location>
</feature>
<dbReference type="PANTHER" id="PTHR45947">
    <property type="entry name" value="SULFOQUINOVOSYL TRANSFERASE SQD2"/>
    <property type="match status" value="1"/>
</dbReference>
<comment type="caution">
    <text evidence="5">The sequence shown here is derived from an EMBL/GenBank/DDBJ whole genome shotgun (WGS) entry which is preliminary data.</text>
</comment>
<dbReference type="EMBL" id="JACHJL010000007">
    <property type="protein sequence ID" value="MBB5936356.1"/>
    <property type="molecule type" value="Genomic_DNA"/>
</dbReference>
<dbReference type="InterPro" id="IPR028098">
    <property type="entry name" value="Glyco_trans_4-like_N"/>
</dbReference>